<protein>
    <submittedName>
        <fullName evidence="1">Zinc ribbon domain-containing protein</fullName>
    </submittedName>
</protein>
<accession>A0A4P6YUY8</accession>
<keyword evidence="2" id="KW-1185">Reference proteome</keyword>
<dbReference type="AlphaFoldDB" id="A0A4P6YUY8"/>
<dbReference type="OrthoDB" id="7066727at2"/>
<dbReference type="Proteomes" id="UP000292886">
    <property type="component" value="Chromosome"/>
</dbReference>
<reference evidence="2" key="1">
    <citation type="submission" date="2019-03" db="EMBL/GenBank/DDBJ databases">
        <title>Weissella sp. 26KH-42 Genome sequencing.</title>
        <authorList>
            <person name="Heo J."/>
            <person name="Kim S.-J."/>
            <person name="Kim J.-S."/>
            <person name="Hong S.-B."/>
            <person name="Kwon S.-W."/>
        </authorList>
    </citation>
    <scope>NUCLEOTIDE SEQUENCE [LARGE SCALE GENOMIC DNA]</scope>
    <source>
        <strain evidence="2">26KH-42</strain>
    </source>
</reference>
<organism evidence="1 2">
    <name type="scientific">Periweissella cryptocerci</name>
    <dbReference type="NCBI Taxonomy" id="2506420"/>
    <lineage>
        <taxon>Bacteria</taxon>
        <taxon>Bacillati</taxon>
        <taxon>Bacillota</taxon>
        <taxon>Bacilli</taxon>
        <taxon>Lactobacillales</taxon>
        <taxon>Lactobacillaceae</taxon>
        <taxon>Periweissella</taxon>
    </lineage>
</organism>
<dbReference type="EMBL" id="CP037940">
    <property type="protein sequence ID" value="QBO36614.1"/>
    <property type="molecule type" value="Genomic_DNA"/>
</dbReference>
<gene>
    <name evidence="1" type="ORF">EQG49_09075</name>
</gene>
<evidence type="ECO:0000313" key="1">
    <source>
        <dbReference type="EMBL" id="QBO36614.1"/>
    </source>
</evidence>
<name>A0A4P6YUY8_9LACO</name>
<sequence length="208" mass="22605">MFGMYEQMDEQFIANRKVKLGYSGDTSRMVLADPRSENEGIGSAVGGYFYAIAKSMGRSRYVISFEENGLLFMEITNTKHEFTGKDTFVPKNEIGAISFDQALLTNGGLALNTKAMTIMQNGENHIFTIYTYLAGGNFKWLKADMPTILQIAPNYGGAQMAANMNSVKTTAVQEETSQSDSPHAKFCGNCGNSLNGGVFCSQCGTKAS</sequence>
<proteinExistence type="predicted"/>
<evidence type="ECO:0000313" key="2">
    <source>
        <dbReference type="Proteomes" id="UP000292886"/>
    </source>
</evidence>
<dbReference type="KEGG" id="wei:EQG49_09075"/>
<dbReference type="RefSeq" id="WP_133363691.1">
    <property type="nucleotide sequence ID" value="NZ_CP037940.1"/>
</dbReference>